<evidence type="ECO:0000313" key="2">
    <source>
        <dbReference type="Proteomes" id="UP000660729"/>
    </source>
</evidence>
<reference evidence="1" key="1">
    <citation type="submission" date="2020-04" db="EMBL/GenBank/DDBJ databases">
        <title>Draft genome resource of the tomato pathogen Pseudocercospora fuligena.</title>
        <authorList>
            <person name="Zaccaron A."/>
        </authorList>
    </citation>
    <scope>NUCLEOTIDE SEQUENCE</scope>
    <source>
        <strain evidence="1">PF001</strain>
    </source>
</reference>
<evidence type="ECO:0000313" key="1">
    <source>
        <dbReference type="EMBL" id="KAF7196612.1"/>
    </source>
</evidence>
<name>A0A8H6RTK1_9PEZI</name>
<dbReference type="AlphaFoldDB" id="A0A8H6RTK1"/>
<gene>
    <name evidence="1" type="ORF">HII31_01982</name>
</gene>
<sequence>MASTPPSASQSAINTSAGNSAAAKVLHITELLEQILLSMFEKNFQSSTEKATAMRSLLRCQRINHTFKAVIEGSVLLQDWLRYSSRSDLVTSSFYGNTHINPLFYDHSLLPSDRFPLEITESNRRYVEADIWIHKAALESAHGNGSWRNMRLFGSDAKTLGVAAYGHSDHLLGVFKVEGSITAGEFMEMVRKWMKAGLDQKNGQIW</sequence>
<protein>
    <submittedName>
        <fullName evidence="1">Uncharacterized protein</fullName>
    </submittedName>
</protein>
<organism evidence="1 2">
    <name type="scientific">Pseudocercospora fuligena</name>
    <dbReference type="NCBI Taxonomy" id="685502"/>
    <lineage>
        <taxon>Eukaryota</taxon>
        <taxon>Fungi</taxon>
        <taxon>Dikarya</taxon>
        <taxon>Ascomycota</taxon>
        <taxon>Pezizomycotina</taxon>
        <taxon>Dothideomycetes</taxon>
        <taxon>Dothideomycetidae</taxon>
        <taxon>Mycosphaerellales</taxon>
        <taxon>Mycosphaerellaceae</taxon>
        <taxon>Pseudocercospora</taxon>
    </lineage>
</organism>
<dbReference type="OrthoDB" id="10582114at2759"/>
<proteinExistence type="predicted"/>
<dbReference type="Proteomes" id="UP000660729">
    <property type="component" value="Unassembled WGS sequence"/>
</dbReference>
<comment type="caution">
    <text evidence="1">The sequence shown here is derived from an EMBL/GenBank/DDBJ whole genome shotgun (WGS) entry which is preliminary data.</text>
</comment>
<dbReference type="EMBL" id="JABCIY010000024">
    <property type="protein sequence ID" value="KAF7196612.1"/>
    <property type="molecule type" value="Genomic_DNA"/>
</dbReference>
<keyword evidence="2" id="KW-1185">Reference proteome</keyword>
<accession>A0A8H6RTK1</accession>